<dbReference type="InterPro" id="IPR058647">
    <property type="entry name" value="BSH_CzcB-like"/>
</dbReference>
<organism evidence="6 7">
    <name type="scientific">Candidatus Yanofskybacteria bacterium GW2011_GWD2_39_48</name>
    <dbReference type="NCBI Taxonomy" id="1619031"/>
    <lineage>
        <taxon>Bacteria</taxon>
        <taxon>Candidatus Yanofskyibacteriota</taxon>
    </lineage>
</organism>
<keyword evidence="2 3" id="KW-0175">Coiled coil</keyword>
<dbReference type="AlphaFoldDB" id="A0A0G0P6B5"/>
<reference evidence="6 7" key="1">
    <citation type="journal article" date="2015" name="Nature">
        <title>rRNA introns, odd ribosomes, and small enigmatic genomes across a large radiation of phyla.</title>
        <authorList>
            <person name="Brown C.T."/>
            <person name="Hug L.A."/>
            <person name="Thomas B.C."/>
            <person name="Sharon I."/>
            <person name="Castelle C.J."/>
            <person name="Singh A."/>
            <person name="Wilkins M.J."/>
            <person name="Williams K.H."/>
            <person name="Banfield J.F."/>
        </authorList>
    </citation>
    <scope>NUCLEOTIDE SEQUENCE [LARGE SCALE GENOMIC DNA]</scope>
</reference>
<dbReference type="Gene3D" id="1.10.287.470">
    <property type="entry name" value="Helix hairpin bin"/>
    <property type="match status" value="1"/>
</dbReference>
<feature type="coiled-coil region" evidence="3">
    <location>
        <begin position="314"/>
        <end position="369"/>
    </location>
</feature>
<dbReference type="SUPFAM" id="SSF111369">
    <property type="entry name" value="HlyD-like secretion proteins"/>
    <property type="match status" value="2"/>
</dbReference>
<dbReference type="PANTHER" id="PTHR32347">
    <property type="entry name" value="EFFLUX SYSTEM COMPONENT YKNX-RELATED"/>
    <property type="match status" value="1"/>
</dbReference>
<dbReference type="InterPro" id="IPR050465">
    <property type="entry name" value="UPF0194_transport"/>
</dbReference>
<evidence type="ECO:0000256" key="3">
    <source>
        <dbReference type="SAM" id="Coils"/>
    </source>
</evidence>
<evidence type="ECO:0000313" key="6">
    <source>
        <dbReference type="EMBL" id="KKR23794.1"/>
    </source>
</evidence>
<dbReference type="Gene3D" id="2.40.30.170">
    <property type="match status" value="1"/>
</dbReference>
<comment type="subcellular location">
    <subcellularLocation>
        <location evidence="1">Cell envelope</location>
    </subcellularLocation>
</comment>
<dbReference type="Gene3D" id="2.40.50.100">
    <property type="match status" value="2"/>
</dbReference>
<evidence type="ECO:0000259" key="4">
    <source>
        <dbReference type="Pfam" id="PF25973"/>
    </source>
</evidence>
<sequence>MPKLINTIRHFIVNRKKTSAFILCAFLLISYYSYQKLHGTTVETKYVLSTVAKNTIISSISGTGQVSVSNQVDIKPKVSGDVLYVGVTNGQTMKSGNFIAQLNSSDAQKAVRDAQINLENSQITLQKLRLNQQTDIPKLQDAIVNATNDIKQGYEDGYNKISAAFLDLPSITDGIRGILYDKKVSDNWTSNVDAYMNISSSYGRDNLRPLQLRSKTDYDTAKASYDISFTNYRNTDRDASADTINTLLNQTLETVKALSQVAKSEQNMLDTLVADLKVYSPDQTIPTQITTYQNNISSYIGKLNSHIGNLTIIKNSLETDAQTLKNANMSLSNAQLSNPLDLSSQENAVKQKEAALQDAKDNLANYLIRAPFDGIIAKLNIKKGDSVSSGTSVITYIAKQRIAEISLNEIDIANIKLDQKVTLSFDAINNLTITGEVLDIDALGTVSQGVVTYAIKIGFDTQDDRIKPGMSVSAAIITNVRQDVIGIPSSAIKTNGDDSYVEIPADINEAKQIIENITNSSGTVLSMAPRQQVVQVGMTTDTLSEITNGLAVGDIIITKTITSASTKTTTTTTNNLIPGTGTRNTGSMNIRTIEGAR</sequence>
<gene>
    <name evidence="6" type="ORF">UT53_C0007G0012</name>
</gene>
<dbReference type="InterPro" id="IPR058636">
    <property type="entry name" value="Beta-barrel_YknX"/>
</dbReference>
<evidence type="ECO:0000256" key="1">
    <source>
        <dbReference type="ARBA" id="ARBA00004196"/>
    </source>
</evidence>
<name>A0A0G0P6B5_9BACT</name>
<proteinExistence type="predicted"/>
<dbReference type="Gene3D" id="6.20.50.140">
    <property type="match status" value="1"/>
</dbReference>
<dbReference type="Proteomes" id="UP000034764">
    <property type="component" value="Unassembled WGS sequence"/>
</dbReference>
<dbReference type="GO" id="GO:0030313">
    <property type="term" value="C:cell envelope"/>
    <property type="evidence" value="ECO:0007669"/>
    <property type="project" value="UniProtKB-SubCell"/>
</dbReference>
<dbReference type="Pfam" id="PF25990">
    <property type="entry name" value="Beta-barrel_YknX"/>
    <property type="match status" value="1"/>
</dbReference>
<comment type="caution">
    <text evidence="6">The sequence shown here is derived from an EMBL/GenBank/DDBJ whole genome shotgun (WGS) entry which is preliminary data.</text>
</comment>
<evidence type="ECO:0000256" key="2">
    <source>
        <dbReference type="ARBA" id="ARBA00023054"/>
    </source>
</evidence>
<evidence type="ECO:0000259" key="5">
    <source>
        <dbReference type="Pfam" id="PF25990"/>
    </source>
</evidence>
<dbReference type="PANTHER" id="PTHR32347:SF23">
    <property type="entry name" value="BLL5650 PROTEIN"/>
    <property type="match status" value="1"/>
</dbReference>
<protein>
    <submittedName>
        <fullName evidence="6">Efflux transporter, RND family, MFP subunit</fullName>
    </submittedName>
</protein>
<feature type="domain" description="YknX-like beta-barrel" evidence="5">
    <location>
        <begin position="405"/>
        <end position="476"/>
    </location>
</feature>
<dbReference type="EMBL" id="LBXD01000007">
    <property type="protein sequence ID" value="KKR23794.1"/>
    <property type="molecule type" value="Genomic_DNA"/>
</dbReference>
<feature type="domain" description="CzcB-like barrel-sandwich hybrid" evidence="4">
    <location>
        <begin position="72"/>
        <end position="395"/>
    </location>
</feature>
<evidence type="ECO:0000313" key="7">
    <source>
        <dbReference type="Proteomes" id="UP000034764"/>
    </source>
</evidence>
<dbReference type="Pfam" id="PF25973">
    <property type="entry name" value="BSH_CzcB"/>
    <property type="match status" value="1"/>
</dbReference>
<accession>A0A0G0P6B5</accession>